<accession>A0A0E9U215</accession>
<sequence length="12" mass="1260">MTPLSMMCASTS</sequence>
<organism evidence="1">
    <name type="scientific">Anguilla anguilla</name>
    <name type="common">European freshwater eel</name>
    <name type="synonym">Muraena anguilla</name>
    <dbReference type="NCBI Taxonomy" id="7936"/>
    <lineage>
        <taxon>Eukaryota</taxon>
        <taxon>Metazoa</taxon>
        <taxon>Chordata</taxon>
        <taxon>Craniata</taxon>
        <taxon>Vertebrata</taxon>
        <taxon>Euteleostomi</taxon>
        <taxon>Actinopterygii</taxon>
        <taxon>Neopterygii</taxon>
        <taxon>Teleostei</taxon>
        <taxon>Anguilliformes</taxon>
        <taxon>Anguillidae</taxon>
        <taxon>Anguilla</taxon>
    </lineage>
</organism>
<protein>
    <submittedName>
        <fullName evidence="1">Uncharacterized protein</fullName>
    </submittedName>
</protein>
<proteinExistence type="predicted"/>
<dbReference type="EMBL" id="GBXM01048815">
    <property type="protein sequence ID" value="JAH59762.1"/>
    <property type="molecule type" value="Transcribed_RNA"/>
</dbReference>
<name>A0A0E9U215_ANGAN</name>
<reference evidence="1" key="2">
    <citation type="journal article" date="2015" name="Fish Shellfish Immunol.">
        <title>Early steps in the European eel (Anguilla anguilla)-Vibrio vulnificus interaction in the gills: Role of the RtxA13 toxin.</title>
        <authorList>
            <person name="Callol A."/>
            <person name="Pajuelo D."/>
            <person name="Ebbesson L."/>
            <person name="Teles M."/>
            <person name="MacKenzie S."/>
            <person name="Amaro C."/>
        </authorList>
    </citation>
    <scope>NUCLEOTIDE SEQUENCE</scope>
</reference>
<reference evidence="1" key="1">
    <citation type="submission" date="2014-11" db="EMBL/GenBank/DDBJ databases">
        <authorList>
            <person name="Amaro Gonzalez C."/>
        </authorList>
    </citation>
    <scope>NUCLEOTIDE SEQUENCE</scope>
</reference>
<evidence type="ECO:0000313" key="1">
    <source>
        <dbReference type="EMBL" id="JAH59762.1"/>
    </source>
</evidence>